<proteinExistence type="predicted"/>
<reference evidence="2" key="1">
    <citation type="submission" date="2025-08" db="UniProtKB">
        <authorList>
            <consortium name="Ensembl"/>
        </authorList>
    </citation>
    <scope>IDENTIFICATION</scope>
</reference>
<protein>
    <submittedName>
        <fullName evidence="2">Uncharacterized protein</fullName>
    </submittedName>
</protein>
<dbReference type="EMBL" id="AJFE02041571">
    <property type="status" value="NOT_ANNOTATED_CDS"/>
    <property type="molecule type" value="Genomic_DNA"/>
</dbReference>
<feature type="region of interest" description="Disordered" evidence="1">
    <location>
        <begin position="14"/>
        <end position="66"/>
    </location>
</feature>
<name>A0A2R8ZY30_PANPA</name>
<dbReference type="Ensembl" id="ENSPPAT00000032532.1">
    <property type="protein sequence ID" value="ENSPPAP00000009885.1"/>
    <property type="gene ID" value="ENSPPAG00000028175.1"/>
</dbReference>
<evidence type="ECO:0000313" key="2">
    <source>
        <dbReference type="Ensembl" id="ENSPPAP00000009885.1"/>
    </source>
</evidence>
<evidence type="ECO:0000313" key="3">
    <source>
        <dbReference type="Proteomes" id="UP000240080"/>
    </source>
</evidence>
<accession>A0A2R8ZY30</accession>
<organism evidence="2 3">
    <name type="scientific">Pan paniscus</name>
    <name type="common">Pygmy chimpanzee</name>
    <name type="synonym">Bonobo</name>
    <dbReference type="NCBI Taxonomy" id="9597"/>
    <lineage>
        <taxon>Eukaryota</taxon>
        <taxon>Metazoa</taxon>
        <taxon>Chordata</taxon>
        <taxon>Craniata</taxon>
        <taxon>Vertebrata</taxon>
        <taxon>Euteleostomi</taxon>
        <taxon>Mammalia</taxon>
        <taxon>Eutheria</taxon>
        <taxon>Euarchontoglires</taxon>
        <taxon>Primates</taxon>
        <taxon>Haplorrhini</taxon>
        <taxon>Catarrhini</taxon>
        <taxon>Hominidae</taxon>
        <taxon>Pan</taxon>
    </lineage>
</organism>
<evidence type="ECO:0000256" key="1">
    <source>
        <dbReference type="SAM" id="MobiDB-lite"/>
    </source>
</evidence>
<sequence length="100" mass="10786">AFLWFSRTVCYSPGSARPTRWSTPATPARVGPLPSSHSAPRRLRPPRTPAWGASDGPRRAGGSSPEEAASASLCAAFLAWTSVLPRGTHLWSKRLFISLE</sequence>
<reference evidence="2" key="2">
    <citation type="submission" date="2025-09" db="UniProtKB">
        <authorList>
            <consortium name="Ensembl"/>
        </authorList>
    </citation>
    <scope>IDENTIFICATION</scope>
</reference>
<dbReference type="AlphaFoldDB" id="A0A2R8ZY30"/>
<dbReference type="Proteomes" id="UP000240080">
    <property type="component" value="Unplaced"/>
</dbReference>
<keyword evidence="3" id="KW-1185">Reference proteome</keyword>